<dbReference type="PANTHER" id="PTHR47861:SF3">
    <property type="entry name" value="FKBP-TYPE PEPTIDYL-PROLYL CIS-TRANS ISOMERASE SLYD"/>
    <property type="match status" value="1"/>
</dbReference>
<dbReference type="RefSeq" id="WP_008085563.1">
    <property type="nucleotide sequence ID" value="NC_013926.1"/>
</dbReference>
<protein>
    <recommendedName>
        <fullName evidence="9">Peptidyl-prolyl cis-trans isomerase</fullName>
        <ecNumber evidence="9">5.2.1.8</ecNumber>
    </recommendedName>
</protein>
<evidence type="ECO:0000313" key="11">
    <source>
        <dbReference type="Proteomes" id="UP000001400"/>
    </source>
</evidence>
<evidence type="ECO:0000256" key="3">
    <source>
        <dbReference type="ARBA" id="ARBA00006577"/>
    </source>
</evidence>
<name>B5IFH6_ACIB4</name>
<evidence type="ECO:0000256" key="5">
    <source>
        <dbReference type="ARBA" id="ARBA00023110"/>
    </source>
</evidence>
<keyword evidence="5 8" id="KW-0697">Rotamase</keyword>
<dbReference type="SUPFAM" id="SSF54534">
    <property type="entry name" value="FKBP-like"/>
    <property type="match status" value="1"/>
</dbReference>
<dbReference type="EMBL" id="CP001941">
    <property type="protein sequence ID" value="ADD09339.1"/>
    <property type="molecule type" value="Genomic_DNA"/>
</dbReference>
<dbReference type="PROSITE" id="PS50059">
    <property type="entry name" value="FKBP_PPIASE"/>
    <property type="match status" value="1"/>
</dbReference>
<dbReference type="Gene3D" id="3.10.50.40">
    <property type="match status" value="1"/>
</dbReference>
<evidence type="ECO:0000256" key="8">
    <source>
        <dbReference type="PROSITE-ProRule" id="PRU00277"/>
    </source>
</evidence>
<dbReference type="eggNOG" id="arCOG00981">
    <property type="taxonomic scope" value="Archaea"/>
</dbReference>
<proteinExistence type="inferred from homology"/>
<dbReference type="InterPro" id="IPR001179">
    <property type="entry name" value="PPIase_FKBP_dom"/>
</dbReference>
<reference evidence="10" key="1">
    <citation type="submission" date="2010-02" db="EMBL/GenBank/DDBJ databases">
        <title>Complete sequence of Aciduliprofundum boonei T469.</title>
        <authorList>
            <consortium name="US DOE Joint Genome Institute"/>
            <person name="Lucas S."/>
            <person name="Copeland A."/>
            <person name="Lapidus A."/>
            <person name="Cheng J.-F."/>
            <person name="Bruce D."/>
            <person name="Goodwin L."/>
            <person name="Pitluck S."/>
            <person name="Saunders E."/>
            <person name="Detter J.C."/>
            <person name="Han C."/>
            <person name="Tapia R."/>
            <person name="Land M."/>
            <person name="Hauser L."/>
            <person name="Kyrpides N."/>
            <person name="Mikhailova N."/>
            <person name="Flores G."/>
            <person name="Reysenbach A.-L."/>
            <person name="Woyke T."/>
        </authorList>
    </citation>
    <scope>NUCLEOTIDE SEQUENCE</scope>
    <source>
        <strain evidence="10">T469</strain>
    </source>
</reference>
<dbReference type="EC" id="5.2.1.8" evidence="9"/>
<evidence type="ECO:0000256" key="6">
    <source>
        <dbReference type="ARBA" id="ARBA00023186"/>
    </source>
</evidence>
<evidence type="ECO:0000256" key="9">
    <source>
        <dbReference type="RuleBase" id="RU003915"/>
    </source>
</evidence>
<comment type="similarity">
    <text evidence="3 9">Belongs to the FKBP-type PPIase family.</text>
</comment>
<dbReference type="STRING" id="439481.Aboo_1533"/>
<dbReference type="OrthoDB" id="8615at2157"/>
<evidence type="ECO:0000256" key="2">
    <source>
        <dbReference type="ARBA" id="ARBA00004496"/>
    </source>
</evidence>
<gene>
    <name evidence="10" type="ordered locus">Aboo_1533</name>
</gene>
<evidence type="ECO:0000256" key="1">
    <source>
        <dbReference type="ARBA" id="ARBA00000971"/>
    </source>
</evidence>
<keyword evidence="7 8" id="KW-0413">Isomerase</keyword>
<dbReference type="GO" id="GO:0005737">
    <property type="term" value="C:cytoplasm"/>
    <property type="evidence" value="ECO:0007669"/>
    <property type="project" value="UniProtKB-SubCell"/>
</dbReference>
<keyword evidence="4" id="KW-0963">Cytoplasm</keyword>
<dbReference type="KEGG" id="abi:Aboo_1533"/>
<sequence>MKASTYAILVTVMVLAGGLGAYFWGTQGHSSESVPIVKQGDTISVKYYGYIYYGGERRIFDTNIEEVAKDNITYPKTVSFKWRNDFEPLTFKVGDHTMIPGFEKGVIGMKLNETKTIVVPPSEGYPFDWSKVQNYSLVQTIPVIENLSLQDFKKRFGQQNPLDNAVYRDKVHGWNCLILQIDATKGIVTILNEPNVGKYYQPYKNTSSLKIYVEKIKDGKITFKYDIESLPILLPNGGIIDWKNDTMFRVNHNQEVAGKTLYFVVTVIKIKES</sequence>
<dbReference type="Pfam" id="PF00254">
    <property type="entry name" value="FKBP_C"/>
    <property type="match status" value="1"/>
</dbReference>
<keyword evidence="11" id="KW-1185">Reference proteome</keyword>
<dbReference type="Proteomes" id="UP000001400">
    <property type="component" value="Chromosome"/>
</dbReference>
<dbReference type="HOGENOM" id="CLU_929386_0_0_2"/>
<keyword evidence="6" id="KW-0143">Chaperone</keyword>
<dbReference type="GeneID" id="8828503"/>
<comment type="catalytic activity">
    <reaction evidence="1 8 9">
        <text>[protein]-peptidylproline (omega=180) = [protein]-peptidylproline (omega=0)</text>
        <dbReference type="Rhea" id="RHEA:16237"/>
        <dbReference type="Rhea" id="RHEA-COMP:10747"/>
        <dbReference type="Rhea" id="RHEA-COMP:10748"/>
        <dbReference type="ChEBI" id="CHEBI:83833"/>
        <dbReference type="ChEBI" id="CHEBI:83834"/>
        <dbReference type="EC" id="5.2.1.8"/>
    </reaction>
</comment>
<evidence type="ECO:0000256" key="4">
    <source>
        <dbReference type="ARBA" id="ARBA00022490"/>
    </source>
</evidence>
<organism evidence="10 11">
    <name type="scientific">Aciduliprofundum boonei (strain DSM 19572 / T469)</name>
    <dbReference type="NCBI Taxonomy" id="439481"/>
    <lineage>
        <taxon>Archaea</taxon>
        <taxon>Methanobacteriati</taxon>
        <taxon>Thermoplasmatota</taxon>
        <taxon>DHVE2 group</taxon>
        <taxon>Candidatus Aciduliprofundum</taxon>
    </lineage>
</organism>
<dbReference type="GO" id="GO:0003755">
    <property type="term" value="F:peptidyl-prolyl cis-trans isomerase activity"/>
    <property type="evidence" value="ECO:0007669"/>
    <property type="project" value="UniProtKB-UniRule"/>
</dbReference>
<accession>B5IFH6</accession>
<dbReference type="InterPro" id="IPR046357">
    <property type="entry name" value="PPIase_dom_sf"/>
</dbReference>
<evidence type="ECO:0000256" key="7">
    <source>
        <dbReference type="ARBA" id="ARBA00023235"/>
    </source>
</evidence>
<comment type="subcellular location">
    <subcellularLocation>
        <location evidence="2">Cytoplasm</location>
    </subcellularLocation>
</comment>
<dbReference type="GO" id="GO:0042026">
    <property type="term" value="P:protein refolding"/>
    <property type="evidence" value="ECO:0007669"/>
    <property type="project" value="UniProtKB-ARBA"/>
</dbReference>
<evidence type="ECO:0000313" key="10">
    <source>
        <dbReference type="EMBL" id="ADD09339.1"/>
    </source>
</evidence>
<dbReference type="AlphaFoldDB" id="B5IFH6"/>
<dbReference type="PANTHER" id="PTHR47861">
    <property type="entry name" value="FKBP-TYPE PEPTIDYL-PROLYL CIS-TRANS ISOMERASE SLYD"/>
    <property type="match status" value="1"/>
</dbReference>